<evidence type="ECO:0000256" key="12">
    <source>
        <dbReference type="ARBA" id="ARBA00023136"/>
    </source>
</evidence>
<comment type="similarity">
    <text evidence="3">Belongs to the transpeptidase family.</text>
</comment>
<feature type="domain" description="Penicillin-binding protein transpeptidase" evidence="16">
    <location>
        <begin position="275"/>
        <end position="593"/>
    </location>
</feature>
<dbReference type="PANTHER" id="PTHR30627">
    <property type="entry name" value="PEPTIDOGLYCAN D,D-TRANSPEPTIDASE"/>
    <property type="match status" value="1"/>
</dbReference>
<evidence type="ECO:0000256" key="7">
    <source>
        <dbReference type="ARBA" id="ARBA00022692"/>
    </source>
</evidence>
<keyword evidence="19" id="KW-1185">Reference proteome</keyword>
<name>A0ABU3Z9I5_9FIRM</name>
<evidence type="ECO:0000256" key="8">
    <source>
        <dbReference type="ARBA" id="ARBA00022801"/>
    </source>
</evidence>
<dbReference type="InterPro" id="IPR012338">
    <property type="entry name" value="Beta-lactam/transpept-like"/>
</dbReference>
<dbReference type="SUPFAM" id="SSF56601">
    <property type="entry name" value="beta-lactamase/transpeptidase-like"/>
    <property type="match status" value="1"/>
</dbReference>
<keyword evidence="13" id="KW-0961">Cell wall biogenesis/degradation</keyword>
<dbReference type="InterPro" id="IPR001460">
    <property type="entry name" value="PCN-bd_Tpept"/>
</dbReference>
<keyword evidence="18" id="KW-0121">Carboxypeptidase</keyword>
<evidence type="ECO:0000256" key="11">
    <source>
        <dbReference type="ARBA" id="ARBA00022989"/>
    </source>
</evidence>
<feature type="compositionally biased region" description="Low complexity" evidence="14">
    <location>
        <begin position="607"/>
        <end position="622"/>
    </location>
</feature>
<dbReference type="Gene3D" id="3.90.1310.10">
    <property type="entry name" value="Penicillin-binding protein 2a (Domain 2)"/>
    <property type="match status" value="1"/>
</dbReference>
<keyword evidence="5" id="KW-0997">Cell inner membrane</keyword>
<evidence type="ECO:0000256" key="4">
    <source>
        <dbReference type="ARBA" id="ARBA00022475"/>
    </source>
</evidence>
<evidence type="ECO:0000256" key="6">
    <source>
        <dbReference type="ARBA" id="ARBA00022670"/>
    </source>
</evidence>
<dbReference type="Gene3D" id="3.40.710.10">
    <property type="entry name" value="DD-peptidase/beta-lactamase superfamily"/>
    <property type="match status" value="1"/>
</dbReference>
<dbReference type="Pfam" id="PF00905">
    <property type="entry name" value="Transpeptidase"/>
    <property type="match status" value="1"/>
</dbReference>
<proteinExistence type="inferred from homology"/>
<sequence>MLESLYKNKKTGRFDVLFYLITLVFLILGARLFYLQIIEGGYYQAKAEGNRLRMVTMTAARGIMYDRNGQILVGSRPAYTVSIMPSGKDVAPEEVTKLAGYLNKPAAEIQKKISDNKDGYEPIRIATDVPMDVVTNIEEHSHELPGISIDVEPLRYYPYNTMASQLFGYVGEVSEEELAEIKQENPNTLVGAGTILGRSGLESMYDDVLRGVDGGKQLEVDATGRPVEEVERKNTIPGSDIHLTIDVNLQKAAEEAVRNQIDQLRAQGIPAQGAAVVALDPNTGAVLAMVSSPEFNPNWFSLGITTAQWNQLNNDKNHPFDNKVISGEYPPGSPFKIVTGVAALDLKKVTPEEQIFDSGRHWLIDKRNAEGEALGWLDFNTALAKSDNVYFYEMGNRVGIENIDKYAKYFGLGEKTGIKLYGEAAGNLASPEYKRKVFDQDWYLGETFDAAIGQSFTLVTPIQMAVLLSQVANGGIRYQPYVVSRVDNKDGTPAEIFGPKKLGVLPVPKNVMDLVRNGLRDVTAEGGTAGDIFKGFPISVAGKTGTAENAHGQDHGWFVAYAPYDKPRIVVVALVEQGSFGAGSAGPIVRDILAAFFNVQKAKLVNGSSNGTNRTNTTNSTRVIEENN</sequence>
<evidence type="ECO:0000256" key="13">
    <source>
        <dbReference type="ARBA" id="ARBA00023316"/>
    </source>
</evidence>
<evidence type="ECO:0000259" key="17">
    <source>
        <dbReference type="Pfam" id="PF03717"/>
    </source>
</evidence>
<accession>A0ABU3Z9I5</accession>
<evidence type="ECO:0000256" key="15">
    <source>
        <dbReference type="SAM" id="Phobius"/>
    </source>
</evidence>
<dbReference type="RefSeq" id="WP_317330051.1">
    <property type="nucleotide sequence ID" value="NZ_JAWJZA010000006.1"/>
</dbReference>
<keyword evidence="4" id="KW-1003">Cell membrane</keyword>
<evidence type="ECO:0000256" key="1">
    <source>
        <dbReference type="ARBA" id="ARBA00004167"/>
    </source>
</evidence>
<keyword evidence="9" id="KW-0133">Cell shape</keyword>
<dbReference type="SUPFAM" id="SSF56519">
    <property type="entry name" value="Penicillin binding protein dimerisation domain"/>
    <property type="match status" value="1"/>
</dbReference>
<dbReference type="PANTHER" id="PTHR30627:SF2">
    <property type="entry name" value="PEPTIDOGLYCAN D,D-TRANSPEPTIDASE MRDA"/>
    <property type="match status" value="1"/>
</dbReference>
<keyword evidence="11 15" id="KW-1133">Transmembrane helix</keyword>
<comment type="caution">
    <text evidence="18">The sequence shown here is derived from an EMBL/GenBank/DDBJ whole genome shotgun (WGS) entry which is preliminary data.</text>
</comment>
<keyword evidence="10" id="KW-0573">Peptidoglycan synthesis</keyword>
<evidence type="ECO:0000259" key="16">
    <source>
        <dbReference type="Pfam" id="PF00905"/>
    </source>
</evidence>
<keyword evidence="12 15" id="KW-0472">Membrane</keyword>
<evidence type="ECO:0000256" key="9">
    <source>
        <dbReference type="ARBA" id="ARBA00022960"/>
    </source>
</evidence>
<dbReference type="Proteomes" id="UP001272515">
    <property type="component" value="Unassembled WGS sequence"/>
</dbReference>
<organism evidence="18 19">
    <name type="scientific">Veillonella absiana</name>
    <dbReference type="NCBI Taxonomy" id="3079305"/>
    <lineage>
        <taxon>Bacteria</taxon>
        <taxon>Bacillati</taxon>
        <taxon>Bacillota</taxon>
        <taxon>Negativicutes</taxon>
        <taxon>Veillonellales</taxon>
        <taxon>Veillonellaceae</taxon>
        <taxon>Veillonella</taxon>
    </lineage>
</organism>
<keyword evidence="6" id="KW-0645">Protease</keyword>
<evidence type="ECO:0000256" key="14">
    <source>
        <dbReference type="SAM" id="MobiDB-lite"/>
    </source>
</evidence>
<dbReference type="EC" id="3.4.16.4" evidence="18"/>
<evidence type="ECO:0000313" key="18">
    <source>
        <dbReference type="EMBL" id="MDV5088587.1"/>
    </source>
</evidence>
<dbReference type="InterPro" id="IPR017790">
    <property type="entry name" value="Penicillin-binding_protein_2"/>
</dbReference>
<dbReference type="NCBIfam" id="TIGR03423">
    <property type="entry name" value="pbp2_mrdA"/>
    <property type="match status" value="1"/>
</dbReference>
<dbReference type="InterPro" id="IPR050515">
    <property type="entry name" value="Beta-lactam/transpept"/>
</dbReference>
<gene>
    <name evidence="18" type="primary">mrdA</name>
    <name evidence="18" type="ORF">RVY80_07000</name>
</gene>
<feature type="domain" description="Penicillin-binding protein dimerisation" evidence="17">
    <location>
        <begin position="58"/>
        <end position="230"/>
    </location>
</feature>
<evidence type="ECO:0000256" key="10">
    <source>
        <dbReference type="ARBA" id="ARBA00022984"/>
    </source>
</evidence>
<evidence type="ECO:0000256" key="5">
    <source>
        <dbReference type="ARBA" id="ARBA00022519"/>
    </source>
</evidence>
<reference evidence="18 19" key="1">
    <citation type="submission" date="2023-10" db="EMBL/GenBank/DDBJ databases">
        <title>Veillonella sp. nov., isolated from a pig farm feces dump.</title>
        <authorList>
            <person name="Chang Y.-H."/>
        </authorList>
    </citation>
    <scope>NUCLEOTIDE SEQUENCE [LARGE SCALE GENOMIC DNA]</scope>
    <source>
        <strain evidence="18 19">YH-vei2233</strain>
    </source>
</reference>
<protein>
    <submittedName>
        <fullName evidence="18">Penicillin-binding protein 2</fullName>
        <ecNumber evidence="18">3.4.16.4</ecNumber>
    </submittedName>
</protein>
<dbReference type="Pfam" id="PF03717">
    <property type="entry name" value="PBP_dimer"/>
    <property type="match status" value="1"/>
</dbReference>
<feature type="region of interest" description="Disordered" evidence="14">
    <location>
        <begin position="607"/>
        <end position="628"/>
    </location>
</feature>
<dbReference type="GO" id="GO:0009002">
    <property type="term" value="F:serine-type D-Ala-D-Ala carboxypeptidase activity"/>
    <property type="evidence" value="ECO:0007669"/>
    <property type="project" value="UniProtKB-EC"/>
</dbReference>
<comment type="subcellular location">
    <subcellularLocation>
        <location evidence="2">Cell membrane</location>
    </subcellularLocation>
    <subcellularLocation>
        <location evidence="1">Membrane</location>
        <topology evidence="1">Single-pass membrane protein</topology>
    </subcellularLocation>
</comment>
<feature type="transmembrane region" description="Helical" evidence="15">
    <location>
        <begin position="16"/>
        <end position="34"/>
    </location>
</feature>
<evidence type="ECO:0000313" key="19">
    <source>
        <dbReference type="Proteomes" id="UP001272515"/>
    </source>
</evidence>
<dbReference type="InterPro" id="IPR005311">
    <property type="entry name" value="PBP_dimer"/>
</dbReference>
<dbReference type="InterPro" id="IPR036138">
    <property type="entry name" value="PBP_dimer_sf"/>
</dbReference>
<evidence type="ECO:0000256" key="2">
    <source>
        <dbReference type="ARBA" id="ARBA00004236"/>
    </source>
</evidence>
<dbReference type="EMBL" id="JAWJZB010000007">
    <property type="protein sequence ID" value="MDV5088587.1"/>
    <property type="molecule type" value="Genomic_DNA"/>
</dbReference>
<keyword evidence="8 18" id="KW-0378">Hydrolase</keyword>
<keyword evidence="7 15" id="KW-0812">Transmembrane</keyword>
<evidence type="ECO:0000256" key="3">
    <source>
        <dbReference type="ARBA" id="ARBA00007171"/>
    </source>
</evidence>